<dbReference type="Proteomes" id="UP000232196">
    <property type="component" value="Unassembled WGS sequence"/>
</dbReference>
<evidence type="ECO:0000313" key="2">
    <source>
        <dbReference type="EMBL" id="PJZ27429.1"/>
    </source>
</evidence>
<evidence type="ECO:0000256" key="1">
    <source>
        <dbReference type="SAM" id="Phobius"/>
    </source>
</evidence>
<proteinExistence type="predicted"/>
<keyword evidence="3" id="KW-1185">Reference proteome</keyword>
<dbReference type="RefSeq" id="WP_100705164.1">
    <property type="nucleotide sequence ID" value="NZ_NPDL01000010.1"/>
</dbReference>
<keyword evidence="1" id="KW-0472">Membrane</keyword>
<dbReference type="SUPFAM" id="SSF82171">
    <property type="entry name" value="DPP6 N-terminal domain-like"/>
    <property type="match status" value="1"/>
</dbReference>
<sequence>MQAKDTSKNKFLNLALFRILGSIFIASVLQNPIFSVTPTPVSFMSPVYAVQEDKGILRLISISSINGKTGLVYTGTQEKGIPVFRKQNYILFRTSKELNLLNLTNSKVKTIKGTRDAFPGNSGFLKDKSIVIFSRKNADRWETVLYDYEKEKEIKSLPGYQPYVSPDQKNLVLIGNEVRYSEHGEESLRVPIHKYSLETSELKTLAWVESGKLQITDVYTSTEDLVLVRVATEKENRLYKLPSLTGELVKFSDPFYPFPVNPQSKEPRENKEQVNISFSPDGKVLSFTERADGKLGNIVVVDLKTKQRYDSSFVGCFPVVKNGSVYFLGDPEFVKQSKDQEYRPYNNYTLYELDYKKDKIRSITPISGKVELLE</sequence>
<organism evidence="2 3">
    <name type="scientific">Leptospira hartskeerlii</name>
    <dbReference type="NCBI Taxonomy" id="2023177"/>
    <lineage>
        <taxon>Bacteria</taxon>
        <taxon>Pseudomonadati</taxon>
        <taxon>Spirochaetota</taxon>
        <taxon>Spirochaetia</taxon>
        <taxon>Leptospirales</taxon>
        <taxon>Leptospiraceae</taxon>
        <taxon>Leptospira</taxon>
    </lineage>
</organism>
<name>A0A2M9XIE5_9LEPT</name>
<reference evidence="2 3" key="1">
    <citation type="submission" date="2017-07" db="EMBL/GenBank/DDBJ databases">
        <title>Leptospira spp. isolated from tropical soils.</title>
        <authorList>
            <person name="Thibeaux R."/>
            <person name="Iraola G."/>
            <person name="Ferres I."/>
            <person name="Bierque E."/>
            <person name="Girault D."/>
            <person name="Soupe-Gilbert M.-E."/>
            <person name="Picardeau M."/>
            <person name="Goarant C."/>
        </authorList>
    </citation>
    <scope>NUCLEOTIDE SEQUENCE [LARGE SCALE GENOMIC DNA]</scope>
    <source>
        <strain evidence="2 3">MCA1-C-A1</strain>
    </source>
</reference>
<protein>
    <submittedName>
        <fullName evidence="2">Uncharacterized protein</fullName>
    </submittedName>
</protein>
<keyword evidence="1" id="KW-0812">Transmembrane</keyword>
<gene>
    <name evidence="2" type="ORF">CH357_02450</name>
</gene>
<dbReference type="AlphaFoldDB" id="A0A2M9XIE5"/>
<dbReference type="EMBL" id="NPDN01000001">
    <property type="protein sequence ID" value="PJZ27429.1"/>
    <property type="molecule type" value="Genomic_DNA"/>
</dbReference>
<evidence type="ECO:0000313" key="3">
    <source>
        <dbReference type="Proteomes" id="UP000232196"/>
    </source>
</evidence>
<feature type="transmembrane region" description="Helical" evidence="1">
    <location>
        <begin position="12"/>
        <end position="29"/>
    </location>
</feature>
<dbReference type="OrthoDB" id="316658at2"/>
<keyword evidence="1" id="KW-1133">Transmembrane helix</keyword>
<comment type="caution">
    <text evidence="2">The sequence shown here is derived from an EMBL/GenBank/DDBJ whole genome shotgun (WGS) entry which is preliminary data.</text>
</comment>
<accession>A0A2M9XIE5</accession>